<evidence type="ECO:0000256" key="1">
    <source>
        <dbReference type="ARBA" id="ARBA00038232"/>
    </source>
</evidence>
<dbReference type="Proteomes" id="UP001198983">
    <property type="component" value="Chromosome"/>
</dbReference>
<dbReference type="GO" id="GO:0043565">
    <property type="term" value="F:sequence-specific DNA binding"/>
    <property type="evidence" value="ECO:0007669"/>
    <property type="project" value="InterPro"/>
</dbReference>
<keyword evidence="4" id="KW-1185">Reference proteome</keyword>
<evidence type="ECO:0000259" key="2">
    <source>
        <dbReference type="Pfam" id="PF13518"/>
    </source>
</evidence>
<sequence>MPVPTKCSPEEKLIAVQDYLSNKRSAYRIAKDYNVKPGTVFQWLDLYEIFGAEGLTTSSKKTFYSDEVKISALNDWHSGKYSRRDICKKYKIRSTTQLENWINDNNNHKNIKFQNTGGKIVMIKERPITFDERVEIVKDYLENSMNYNETAVKFSVSYQQVRLWVLKYEKGGLDALIDKRGKKKSEEELTELDRIKIENKLLKSKTKYLEVEVEFLKKLKQIERS</sequence>
<name>A0AAX2ZH87_9FIRM</name>
<dbReference type="SUPFAM" id="SSF46689">
    <property type="entry name" value="Homeodomain-like"/>
    <property type="match status" value="1"/>
</dbReference>
<dbReference type="InterPro" id="IPR052057">
    <property type="entry name" value="IS150/IS1296_orfA-like"/>
</dbReference>
<dbReference type="PANTHER" id="PTHR33795">
    <property type="entry name" value="INSERTION ELEMENT IS150 PROTEIN INSJ"/>
    <property type="match status" value="1"/>
</dbReference>
<protein>
    <submittedName>
        <fullName evidence="3">Helix-turn-helix domain-containing protein</fullName>
    </submittedName>
</protein>
<evidence type="ECO:0000313" key="3">
    <source>
        <dbReference type="EMBL" id="UEL48683.1"/>
    </source>
</evidence>
<accession>A0AAX2ZH87</accession>
<dbReference type="InterPro" id="IPR055247">
    <property type="entry name" value="InsJ-like_HTH"/>
</dbReference>
<proteinExistence type="inferred from homology"/>
<dbReference type="InterPro" id="IPR009057">
    <property type="entry name" value="Homeodomain-like_sf"/>
</dbReference>
<dbReference type="PANTHER" id="PTHR33795:SF1">
    <property type="entry name" value="INSERTION ELEMENT IS150 PROTEIN INSJ"/>
    <property type="match status" value="1"/>
</dbReference>
<dbReference type="KEGG" id="tem:JW646_04300"/>
<evidence type="ECO:0000313" key="4">
    <source>
        <dbReference type="Proteomes" id="UP001198983"/>
    </source>
</evidence>
<dbReference type="InterPro" id="IPR010921">
    <property type="entry name" value="Trp_repressor/repl_initiator"/>
</dbReference>
<comment type="similarity">
    <text evidence="1">Belongs to the IS150/IS1296 orfA family.</text>
</comment>
<dbReference type="InterPro" id="IPR036388">
    <property type="entry name" value="WH-like_DNA-bd_sf"/>
</dbReference>
<dbReference type="EMBL" id="CP081135">
    <property type="protein sequence ID" value="UEL48683.1"/>
    <property type="molecule type" value="Genomic_DNA"/>
</dbReference>
<dbReference type="AlphaFoldDB" id="A0AAX2ZH87"/>
<dbReference type="Pfam" id="PF13518">
    <property type="entry name" value="HTH_28"/>
    <property type="match status" value="1"/>
</dbReference>
<gene>
    <name evidence="3" type="ORF">JW646_04300</name>
</gene>
<feature type="domain" description="Insertion element IS150 protein InsJ-like helix-turn-helix" evidence="2">
    <location>
        <begin position="132"/>
        <end position="184"/>
    </location>
</feature>
<reference evidence="3 4" key="1">
    <citation type="journal article" date="2023" name="Int. J. Syst. Evol. Microbiol.">
        <title>Terrisporobacter hibernicus sp. nov., isolated from bovine faeces in Northern Ireland.</title>
        <authorList>
            <person name="Mitchell M."/>
            <person name="Nguyen S.V."/>
            <person name="Connor M."/>
            <person name="Fairley D.J."/>
            <person name="Donoghue O."/>
            <person name="Marshall H."/>
            <person name="Koolman L."/>
            <person name="McMullan G."/>
            <person name="Schaffer K.E."/>
            <person name="McGrath J.W."/>
            <person name="Fanning S."/>
        </authorList>
    </citation>
    <scope>NUCLEOTIDE SEQUENCE [LARGE SCALE GENOMIC DNA]</scope>
    <source>
        <strain evidence="3 4">MCA3</strain>
    </source>
</reference>
<dbReference type="RefSeq" id="WP_228416714.1">
    <property type="nucleotide sequence ID" value="NZ_CP081135.1"/>
</dbReference>
<dbReference type="Gene3D" id="1.10.10.10">
    <property type="entry name" value="Winged helix-like DNA-binding domain superfamily/Winged helix DNA-binding domain"/>
    <property type="match status" value="1"/>
</dbReference>
<organism evidence="3 4">
    <name type="scientific">Terrisporobacter hibernicus</name>
    <dbReference type="NCBI Taxonomy" id="2813371"/>
    <lineage>
        <taxon>Bacteria</taxon>
        <taxon>Bacillati</taxon>
        <taxon>Bacillota</taxon>
        <taxon>Clostridia</taxon>
        <taxon>Peptostreptococcales</taxon>
        <taxon>Peptostreptococcaceae</taxon>
        <taxon>Terrisporobacter</taxon>
    </lineage>
</organism>
<dbReference type="SUPFAM" id="SSF48295">
    <property type="entry name" value="TrpR-like"/>
    <property type="match status" value="2"/>
</dbReference>